<dbReference type="Proteomes" id="UP000663699">
    <property type="component" value="Chromosome 3"/>
</dbReference>
<dbReference type="OrthoDB" id="5385624at2759"/>
<dbReference type="PANTHER" id="PTHR22959">
    <property type="entry name" value="PYM PROTEIN"/>
    <property type="match status" value="1"/>
</dbReference>
<evidence type="ECO:0000256" key="1">
    <source>
        <dbReference type="SAM" id="MobiDB-lite"/>
    </source>
</evidence>
<feature type="compositionally biased region" description="Basic residues" evidence="1">
    <location>
        <begin position="91"/>
        <end position="100"/>
    </location>
</feature>
<organism evidence="3 4">
    <name type="scientific">Pneumocystis wakefieldiae</name>
    <dbReference type="NCBI Taxonomy" id="38082"/>
    <lineage>
        <taxon>Eukaryota</taxon>
        <taxon>Fungi</taxon>
        <taxon>Dikarya</taxon>
        <taxon>Ascomycota</taxon>
        <taxon>Taphrinomycotina</taxon>
        <taxon>Pneumocystomycetes</taxon>
        <taxon>Pneumocystaceae</taxon>
        <taxon>Pneumocystis</taxon>
    </lineage>
</organism>
<dbReference type="Pfam" id="PF09282">
    <property type="entry name" value="Mago-bind"/>
    <property type="match status" value="1"/>
</dbReference>
<feature type="compositionally biased region" description="Basic and acidic residues" evidence="1">
    <location>
        <begin position="1"/>
        <end position="13"/>
    </location>
</feature>
<reference evidence="3" key="1">
    <citation type="submission" date="2020-06" db="EMBL/GenBank/DDBJ databases">
        <title>Genomes of multiple members of Pneumocystis genus reveal paths to human pathogen Pneumocystis jirovecii.</title>
        <authorList>
            <person name="Cisse O.H."/>
            <person name="Ma L."/>
            <person name="Dekker J."/>
            <person name="Khil P."/>
            <person name="Jo J."/>
            <person name="Brenchley J."/>
            <person name="Blair R."/>
            <person name="Pahar B."/>
            <person name="Chabe M."/>
            <person name="Van Rompay K.A."/>
            <person name="Keesler R."/>
            <person name="Sukura A."/>
            <person name="Hirsch V."/>
            <person name="Kutty G."/>
            <person name="Liu Y."/>
            <person name="Peng L."/>
            <person name="Chen J."/>
            <person name="Song J."/>
            <person name="Weissenbacher-Lang C."/>
            <person name="Xu J."/>
            <person name="Upham N.S."/>
            <person name="Stajich J.E."/>
            <person name="Cuomo C.A."/>
            <person name="Cushion M.T."/>
            <person name="Kovacs J.A."/>
        </authorList>
    </citation>
    <scope>NUCLEOTIDE SEQUENCE</scope>
    <source>
        <strain evidence="3">2A</strain>
    </source>
</reference>
<evidence type="ECO:0000313" key="4">
    <source>
        <dbReference type="Proteomes" id="UP000663699"/>
    </source>
</evidence>
<name>A0A899FWY0_9ASCO</name>
<evidence type="ECO:0000259" key="2">
    <source>
        <dbReference type="SMART" id="SM01273"/>
    </source>
</evidence>
<dbReference type="EMBL" id="CP054534">
    <property type="protein sequence ID" value="QSL64804.1"/>
    <property type="molecule type" value="Genomic_DNA"/>
</dbReference>
<dbReference type="GO" id="GO:0035145">
    <property type="term" value="C:exon-exon junction complex"/>
    <property type="evidence" value="ECO:0007669"/>
    <property type="project" value="TreeGrafter"/>
</dbReference>
<accession>A0A899FWY0</accession>
<gene>
    <name evidence="3" type="ORF">MERGE_002106</name>
</gene>
<dbReference type="SUPFAM" id="SSF101931">
    <property type="entry name" value="Pym (Within the bgcn gene intron protein, WIBG), N-terminal domain"/>
    <property type="match status" value="1"/>
</dbReference>
<dbReference type="InterPro" id="IPR036348">
    <property type="entry name" value="WIBG_N_sf"/>
</dbReference>
<proteinExistence type="predicted"/>
<dbReference type="InterPro" id="IPR015362">
    <property type="entry name" value="WIBG_mago-bd"/>
</dbReference>
<keyword evidence="4" id="KW-1185">Reference proteome</keyword>
<dbReference type="GO" id="GO:1903259">
    <property type="term" value="P:exon-exon junction complex disassembly"/>
    <property type="evidence" value="ECO:0007669"/>
    <property type="project" value="InterPro"/>
</dbReference>
<dbReference type="SMART" id="SM01273">
    <property type="entry name" value="Mago-bind"/>
    <property type="match status" value="1"/>
</dbReference>
<dbReference type="AlphaFoldDB" id="A0A899FWY0"/>
<dbReference type="PANTHER" id="PTHR22959:SF0">
    <property type="entry name" value="PARTNER OF Y14 AND MAGO"/>
    <property type="match status" value="1"/>
</dbReference>
<feature type="region of interest" description="Disordered" evidence="1">
    <location>
        <begin position="1"/>
        <end position="119"/>
    </location>
</feature>
<dbReference type="GO" id="GO:0005737">
    <property type="term" value="C:cytoplasm"/>
    <property type="evidence" value="ECO:0007669"/>
    <property type="project" value="TreeGrafter"/>
</dbReference>
<protein>
    <recommendedName>
        <fullName evidence="2">WIBG Mago-binding domain-containing protein</fullName>
    </recommendedName>
</protein>
<dbReference type="InterPro" id="IPR039333">
    <property type="entry name" value="PYM1"/>
</dbReference>
<feature type="domain" description="WIBG Mago-binding" evidence="2">
    <location>
        <begin position="22"/>
        <end position="48"/>
    </location>
</feature>
<evidence type="ECO:0000313" key="3">
    <source>
        <dbReference type="EMBL" id="QSL64804.1"/>
    </source>
</evidence>
<dbReference type="GO" id="GO:0003723">
    <property type="term" value="F:RNA binding"/>
    <property type="evidence" value="ECO:0007669"/>
    <property type="project" value="TreeGrafter"/>
</dbReference>
<sequence length="151" mass="16925">MLKIDIQKNDKRASGIKSLQDGSSIIPSSVRPDGSIRSERKVRPGYVPPEDISVYRTVHHDGSGQRMSRNEIGTPGYRSPGTTVSSNLSKSAKKRAKKKEKIQNLKNDNVFPESKTKDSDSVIDDIEKRMINFKIKETQKFETCSKNENAS</sequence>